<sequence length="2131" mass="243965">MQKNFESPTNQIAQEFLDSGSLYHLEAKYLSLVTKAVQESNYSRVLPDRMGCRGKAGKIAAELVIRFLNQYGLVLTCNSFNSEYSKNINRDSTSTLLDIAKLKDKTNPLHELVQIMKSTERHQYHHPKLVQALMTKVPHLLNDETKAHFNKILSRATVAKNNRDKSSKRQGHLEEDISPINKPPLLNSKNALLSPNNQITTKIQQPIVLLDENTDDDSTGKPKTKPQNIMLTLNVNLKNPENSDEQVTLEIEPPSPKPTQITATAVLLPDGEDYQKISSSNGTNQLLNEEEEINEQPIFNNYQNRDIQNINNIPNGNQDDKEYEYEYEYEEIEENEIPNQEPKEEENITEGKKGKGKKSNLSKKGKKGCKSNKKQKKKNSIDPQIQEQLKQQMQLIMQQLQELNQSQQQQQYEQQQKLLQQIQQQELQQQQLQQQLEQQKIQNEIHQQKIQQQLQEQQFQQQMQQEQINQQLQPEPLPKSYRPSPGKFTSKDFSPINVSQTGATSGSSLSFIEDMQDRNSNDASSYIENNVFPEVNKPQLKENSNSSEESENENENDDGASATSMADFIDNEANIQKRNIKPVSNTLDNLLKVQKQAFDDDESSVVIPIDKKEKKEKKEKKKPQLYIETFSMPEVPFHESEANSYTNNSVYSYDSEKSNNTEYSIVNNIIDDIVNNENASNGTVEEEDFEEDIEENADAEATSSQAISVAEKEYPATVIRSIKEAISPRKERQDSFSEVEIPNDVEEDPYSQENPLKIEKEDSYSQERIPKREKEDSYPQERAYSQERKPKQRKPVYLSETDYYSDDYSSYYYSEDGSMKKDDQKQIKFKLRINKEQFERLYPNQNLSNTSTIKVSQSGLKQLQEIMNNQNDTEPLRQVIRLKTPTLQPAPAPTPNTIQRQTPVIESDSRSSPSTISVVTKGPHAGLIKRRIKKTDHQADIQKKLKEKTEYAKKLQEELERRQKETEEAKAKQAANIQMNNKKLVRSQPQTSTKPRKGTKERSASPKYDNDRPSSAPRKNKRKNYKKRDLQFPEEINTSSLILPTISSVSEVHPELMSPKQRYEKKKEIQGRIQRLREELQQPSDPEEKRIRKAKIEAKLRQLRDEFERTTDSTEREVKKPKKETNLKKSPRKNRKQPSPSPKPTNTHQKTKKLNQNNTVQMSSAQKRKRKHEIEMELQRLYNELEMPTYTDEQSQSIPEEQIVNKAVAIPPRRNNQKDLQPQQQQIRERVINPSFSSDQNNNNNQSESITSYNTGYSYSQSPNQQQQITKSNSNDDQILNEVPTINSPPMPIRPPQPKDRDLAIDTNLNNNNDNIAFNDENSFPNARNQSSSLSERRKYNIGKLTIVNNDQKNIQIDDNENSGNNEFDSDREPTSINSDIINNKTKYQPNKINIKKKTTKKSTTSNNNSQVDDENYPIKNGNVTTRQVIDEQIVSRDGKNMIKRKLHIPISHSNDQNQVNQENTTNGYNYNDEDNQYSNNSGTKKETAKPPSKNKSIDQTSIEKDDQSDDGLGQPNKIETLSSGYYTDTSNDNPSLFKLRITVIEAKDVPSLDPFEPCDPYCLLYVDGQGEGQTIRTRSIEKTSHPIWGEEFEFDVNAEKMKKKSLPCYLNILLKDHDVTRDDEELLASGRIDLLNIPVGKVVDDWFQLQNDAADNSYSFKSSKGNDDTKTTSVRSGTSNTASSRSMSNRKKGMIHLKIEKIKLLNSGANSLSDTKLSYSNSNPDSFEVQNGEKLRLNISIVKAEGLSKRNQYIVAKIKNSRESYKTRAINSPEPEWNESFCLKLPNPANDILLITLRNKDPKNGDDDIGNILIPIKSLYPPESKQLVDNWFEFRSTSYSTLKSKVHRSIHSSARKMCGKIHLVLTTELESENASSSNSVTPNASSNNSAYKGSSSVPNRPLILKQAPNSAARHLAVEIVEARGLPSHCSPFCKVQIKGERRSLKTRSVLQDPIPKWNQKIDFYSRKSVEDGILEIIIIDERSNTQIASLSLPLEEMNNERKLTENDENEENTKINQWFQLSPSGEIHLIIIPRMKDTPKLSINDSIKSTSNNNNNNNTRSNDNEQVVLVDASTSDIDIDLQSEGSSPKKKLRRRTRKRSNASYEMEKDEIDSHKKKILDQFPPTTSDEE</sequence>
<dbReference type="PANTHER" id="PTHR45761:SF1">
    <property type="entry name" value="EXTENDED SYNAPTOTAGMIN-LIKE PROTEIN 2, ISOFORM C"/>
    <property type="match status" value="1"/>
</dbReference>
<feature type="compositionally biased region" description="Basic and acidic residues" evidence="2">
    <location>
        <begin position="1061"/>
        <end position="1127"/>
    </location>
</feature>
<dbReference type="PROSITE" id="PS50004">
    <property type="entry name" value="C2"/>
    <property type="match status" value="3"/>
</dbReference>
<feature type="domain" description="C2" evidence="3">
    <location>
        <begin position="1521"/>
        <end position="1648"/>
    </location>
</feature>
<feature type="compositionally biased region" description="Basic and acidic residues" evidence="2">
    <location>
        <begin position="756"/>
        <end position="789"/>
    </location>
</feature>
<feature type="region of interest" description="Disordered" evidence="2">
    <location>
        <begin position="2043"/>
        <end position="2066"/>
    </location>
</feature>
<feature type="region of interest" description="Disordered" evidence="2">
    <location>
        <begin position="1448"/>
        <end position="1527"/>
    </location>
</feature>
<reference evidence="4 5" key="1">
    <citation type="submission" date="2024-04" db="EMBL/GenBank/DDBJ databases">
        <title>Tritrichomonas musculus Genome.</title>
        <authorList>
            <person name="Alves-Ferreira E."/>
            <person name="Grigg M."/>
            <person name="Lorenzi H."/>
            <person name="Galac M."/>
        </authorList>
    </citation>
    <scope>NUCLEOTIDE SEQUENCE [LARGE SCALE GENOMIC DNA]</scope>
    <source>
        <strain evidence="4 5">EAF2021</strain>
    </source>
</reference>
<feature type="compositionally biased region" description="Acidic residues" evidence="2">
    <location>
        <begin position="548"/>
        <end position="558"/>
    </location>
</feature>
<feature type="domain" description="C2" evidence="3">
    <location>
        <begin position="1676"/>
        <end position="1833"/>
    </location>
</feature>
<feature type="compositionally biased region" description="Low complexity" evidence="2">
    <location>
        <begin position="2043"/>
        <end position="2062"/>
    </location>
</feature>
<comment type="caution">
    <text evidence="4">The sequence shown here is derived from an EMBL/GenBank/DDBJ whole genome shotgun (WGS) entry which is preliminary data.</text>
</comment>
<organism evidence="4 5">
    <name type="scientific">Tritrichomonas musculus</name>
    <dbReference type="NCBI Taxonomy" id="1915356"/>
    <lineage>
        <taxon>Eukaryota</taxon>
        <taxon>Metamonada</taxon>
        <taxon>Parabasalia</taxon>
        <taxon>Tritrichomonadida</taxon>
        <taxon>Tritrichomonadidae</taxon>
        <taxon>Tritrichomonas</taxon>
    </lineage>
</organism>
<feature type="region of interest" description="Disordered" evidence="2">
    <location>
        <begin position="1659"/>
        <end position="1691"/>
    </location>
</feature>
<dbReference type="EMBL" id="JAPFFF010000004">
    <property type="protein sequence ID" value="KAK8892007.1"/>
    <property type="molecule type" value="Genomic_DNA"/>
</dbReference>
<feature type="region of interest" description="Disordered" evidence="2">
    <location>
        <begin position="333"/>
        <end position="383"/>
    </location>
</feature>
<feature type="compositionally biased region" description="Low complexity" evidence="2">
    <location>
        <begin position="1305"/>
        <end position="1322"/>
    </location>
</feature>
<feature type="compositionally biased region" description="Polar residues" evidence="2">
    <location>
        <begin position="1375"/>
        <end position="1389"/>
    </location>
</feature>
<feature type="compositionally biased region" description="Basic and acidic residues" evidence="2">
    <location>
        <begin position="161"/>
        <end position="175"/>
    </location>
</feature>
<feature type="compositionally biased region" description="Low complexity" evidence="2">
    <location>
        <begin position="1873"/>
        <end position="1897"/>
    </location>
</feature>
<dbReference type="SMART" id="SM00239">
    <property type="entry name" value="C2"/>
    <property type="match status" value="3"/>
</dbReference>
<feature type="compositionally biased region" description="Basic residues" evidence="2">
    <location>
        <begin position="2089"/>
        <end position="2101"/>
    </location>
</feature>
<dbReference type="PANTHER" id="PTHR45761">
    <property type="entry name" value="EXTENDED SYNAPTOTAGMIN-LIKE PROTEIN 2, ISOFORM C"/>
    <property type="match status" value="1"/>
</dbReference>
<evidence type="ECO:0000313" key="4">
    <source>
        <dbReference type="EMBL" id="KAK8892007.1"/>
    </source>
</evidence>
<feature type="compositionally biased region" description="Basic and acidic residues" evidence="2">
    <location>
        <begin position="998"/>
        <end position="1012"/>
    </location>
</feature>
<dbReference type="CDD" id="cd00030">
    <property type="entry name" value="C2"/>
    <property type="match status" value="2"/>
</dbReference>
<feature type="compositionally biased region" description="Polar residues" evidence="2">
    <location>
        <begin position="1269"/>
        <end position="1286"/>
    </location>
</feature>
<dbReference type="SUPFAM" id="SSF49562">
    <property type="entry name" value="C2 domain (Calcium/lipid-binding domain, CaLB)"/>
    <property type="match status" value="3"/>
</dbReference>
<dbReference type="InterPro" id="IPR051634">
    <property type="entry name" value="Extended_Synaptotagmin"/>
</dbReference>
<feature type="compositionally biased region" description="Polar residues" evidence="2">
    <location>
        <begin position="1518"/>
        <end position="1527"/>
    </location>
</feature>
<protein>
    <recommendedName>
        <fullName evidence="3">C2 domain-containing protein</fullName>
    </recommendedName>
</protein>
<feature type="compositionally biased region" description="Acidic residues" evidence="2">
    <location>
        <begin position="741"/>
        <end position="750"/>
    </location>
</feature>
<accession>A0ABR2KNK5</accession>
<feature type="compositionally biased region" description="Low complexity" evidence="2">
    <location>
        <begin position="462"/>
        <end position="473"/>
    </location>
</feature>
<feature type="compositionally biased region" description="Basic and acidic residues" evidence="2">
    <location>
        <begin position="725"/>
        <end position="735"/>
    </location>
</feature>
<feature type="compositionally biased region" description="Low complexity" evidence="2">
    <location>
        <begin position="1233"/>
        <end position="1268"/>
    </location>
</feature>
<evidence type="ECO:0000259" key="3">
    <source>
        <dbReference type="PROSITE" id="PS50004"/>
    </source>
</evidence>
<feature type="compositionally biased region" description="Basic residues" evidence="2">
    <location>
        <begin position="354"/>
        <end position="378"/>
    </location>
</feature>
<feature type="compositionally biased region" description="Acidic residues" evidence="2">
    <location>
        <begin position="684"/>
        <end position="698"/>
    </location>
</feature>
<feature type="compositionally biased region" description="Polar residues" evidence="2">
    <location>
        <begin position="976"/>
        <end position="993"/>
    </location>
</feature>
<feature type="compositionally biased region" description="Polar residues" evidence="2">
    <location>
        <begin position="496"/>
        <end position="509"/>
    </location>
</feature>
<gene>
    <name evidence="4" type="ORF">M9Y10_029229</name>
</gene>
<evidence type="ECO:0000256" key="1">
    <source>
        <dbReference type="SAM" id="Coils"/>
    </source>
</evidence>
<feature type="compositionally biased region" description="Pro residues" evidence="2">
    <location>
        <begin position="1287"/>
        <end position="1296"/>
    </location>
</feature>
<dbReference type="InterPro" id="IPR035892">
    <property type="entry name" value="C2_domain_sf"/>
</dbReference>
<evidence type="ECO:0000256" key="2">
    <source>
        <dbReference type="SAM" id="MobiDB-lite"/>
    </source>
</evidence>
<keyword evidence="5" id="KW-1185">Reference proteome</keyword>
<feature type="compositionally biased region" description="Polar residues" evidence="2">
    <location>
        <begin position="1036"/>
        <end position="1050"/>
    </location>
</feature>
<dbReference type="Pfam" id="PF00168">
    <property type="entry name" value="C2"/>
    <property type="match status" value="3"/>
</dbReference>
<feature type="compositionally biased region" description="Polar residues" evidence="2">
    <location>
        <begin position="1452"/>
        <end position="1470"/>
    </location>
</feature>
<dbReference type="Proteomes" id="UP001470230">
    <property type="component" value="Unassembled WGS sequence"/>
</dbReference>
<feature type="region of interest" description="Disordered" evidence="2">
    <location>
        <begin position="885"/>
        <end position="1173"/>
    </location>
</feature>
<feature type="region of interest" description="Disordered" evidence="2">
    <location>
        <begin position="2080"/>
        <end position="2131"/>
    </location>
</feature>
<keyword evidence="1" id="KW-0175">Coiled coil</keyword>
<feature type="region of interest" description="Disordered" evidence="2">
    <location>
        <begin position="1353"/>
        <end position="1424"/>
    </location>
</feature>
<feature type="compositionally biased region" description="Basic and acidic residues" evidence="2">
    <location>
        <begin position="935"/>
        <end position="971"/>
    </location>
</feature>
<feature type="region of interest" description="Disordered" evidence="2">
    <location>
        <begin position="681"/>
        <end position="708"/>
    </location>
</feature>
<feature type="region of interest" description="Disordered" evidence="2">
    <location>
        <begin position="1873"/>
        <end position="1899"/>
    </location>
</feature>
<proteinExistence type="predicted"/>
<dbReference type="InterPro" id="IPR000008">
    <property type="entry name" value="C2_dom"/>
</dbReference>
<feature type="region of interest" description="Disordered" evidence="2">
    <location>
        <begin position="160"/>
        <end position="192"/>
    </location>
</feature>
<dbReference type="Gene3D" id="2.60.40.150">
    <property type="entry name" value="C2 domain"/>
    <property type="match status" value="3"/>
</dbReference>
<feature type="region of interest" description="Disordered" evidence="2">
    <location>
        <begin position="462"/>
        <end position="509"/>
    </location>
</feature>
<feature type="domain" description="C2" evidence="3">
    <location>
        <begin position="1895"/>
        <end position="2008"/>
    </location>
</feature>
<evidence type="ECO:0000313" key="5">
    <source>
        <dbReference type="Proteomes" id="UP001470230"/>
    </source>
</evidence>
<name>A0ABR2KNK5_9EUKA</name>
<feature type="region of interest" description="Disordered" evidence="2">
    <location>
        <begin position="1232"/>
        <end position="1335"/>
    </location>
</feature>
<feature type="compositionally biased region" description="Polar residues" evidence="2">
    <location>
        <begin position="898"/>
        <end position="918"/>
    </location>
</feature>
<feature type="compositionally biased region" description="Basic and acidic residues" evidence="2">
    <location>
        <begin position="341"/>
        <end position="353"/>
    </location>
</feature>
<feature type="region of interest" description="Disordered" evidence="2">
    <location>
        <begin position="530"/>
        <end position="562"/>
    </location>
</feature>
<feature type="coiled-coil region" evidence="1">
    <location>
        <begin position="386"/>
        <end position="456"/>
    </location>
</feature>
<feature type="compositionally biased region" description="Polar residues" evidence="2">
    <location>
        <begin position="1672"/>
        <end position="1688"/>
    </location>
</feature>
<feature type="region of interest" description="Disordered" evidence="2">
    <location>
        <begin position="725"/>
        <end position="800"/>
    </location>
</feature>
<feature type="compositionally biased region" description="Polar residues" evidence="2">
    <location>
        <begin position="1144"/>
        <end position="1165"/>
    </location>
</feature>
<feature type="compositionally biased region" description="Polar residues" evidence="2">
    <location>
        <begin position="1323"/>
        <end position="1334"/>
    </location>
</feature>